<keyword evidence="8" id="KW-0915">Sodium</keyword>
<keyword evidence="14" id="KW-1185">Reference proteome</keyword>
<dbReference type="EnsemblMetazoa" id="HelroT166229">
    <property type="protein sequence ID" value="HelroP166229"/>
    <property type="gene ID" value="HelroG166229"/>
</dbReference>
<evidence type="ECO:0000313" key="12">
    <source>
        <dbReference type="EMBL" id="ESN90549.1"/>
    </source>
</evidence>
<keyword evidence="6 11" id="KW-0472">Membrane</keyword>
<sequence length="172" mass="19820">MATPERGAWGGKLEFILTCIGSAVGLGNVWRFPYLLFRNGGGAFLIPFLIMLFLIGIPLFFLEITWGQFASLGPLAIFKFCPIWKGLAYSMLSVNLMVFLYYNIIISWCIYYFFASLTTQLPWQSCGNAWNTHFCTTADQFKNISESRSMFVWRDEVNISRYDLKTPSEEYF</sequence>
<feature type="binding site" evidence="8">
    <location>
        <position position="23"/>
    </location>
    <ligand>
        <name>Na(+)</name>
        <dbReference type="ChEBI" id="CHEBI:29101"/>
        <label>1</label>
    </ligand>
</feature>
<reference evidence="13" key="3">
    <citation type="submission" date="2015-06" db="UniProtKB">
        <authorList>
            <consortium name="EnsemblMetazoa"/>
        </authorList>
    </citation>
    <scope>IDENTIFICATION</scope>
</reference>
<evidence type="ECO:0000256" key="2">
    <source>
        <dbReference type="ARBA" id="ARBA00006459"/>
    </source>
</evidence>
<dbReference type="PROSITE" id="PS50267">
    <property type="entry name" value="NA_NEUROTRAN_SYMP_3"/>
    <property type="match status" value="1"/>
</dbReference>
<keyword evidence="10" id="KW-0769">Symport</keyword>
<accession>T1EXX3</accession>
<dbReference type="SUPFAM" id="SSF161070">
    <property type="entry name" value="SNF-like"/>
    <property type="match status" value="1"/>
</dbReference>
<evidence type="ECO:0000256" key="8">
    <source>
        <dbReference type="PIRSR" id="PIRSR600175-1"/>
    </source>
</evidence>
<dbReference type="Pfam" id="PF00209">
    <property type="entry name" value="SNF"/>
    <property type="match status" value="1"/>
</dbReference>
<dbReference type="Proteomes" id="UP000015101">
    <property type="component" value="Unassembled WGS sequence"/>
</dbReference>
<dbReference type="GeneID" id="20201423"/>
<feature type="binding site" evidence="8">
    <location>
        <position position="28"/>
    </location>
    <ligand>
        <name>Na(+)</name>
        <dbReference type="ChEBI" id="CHEBI:29101"/>
        <label>1</label>
    </ligand>
</feature>
<evidence type="ECO:0000256" key="4">
    <source>
        <dbReference type="ARBA" id="ARBA00022692"/>
    </source>
</evidence>
<dbReference type="InterPro" id="IPR037272">
    <property type="entry name" value="SNS_sf"/>
</dbReference>
<dbReference type="GO" id="GO:0015293">
    <property type="term" value="F:symporter activity"/>
    <property type="evidence" value="ECO:0007669"/>
    <property type="project" value="UniProtKB-KW"/>
</dbReference>
<evidence type="ECO:0000256" key="1">
    <source>
        <dbReference type="ARBA" id="ARBA00004141"/>
    </source>
</evidence>
<dbReference type="KEGG" id="hro:HELRODRAFT_166229"/>
<dbReference type="InParanoid" id="T1EXX3"/>
<reference evidence="12 14" key="2">
    <citation type="journal article" date="2013" name="Nature">
        <title>Insights into bilaterian evolution from three spiralian genomes.</title>
        <authorList>
            <person name="Simakov O."/>
            <person name="Marletaz F."/>
            <person name="Cho S.J."/>
            <person name="Edsinger-Gonzales E."/>
            <person name="Havlak P."/>
            <person name="Hellsten U."/>
            <person name="Kuo D.H."/>
            <person name="Larsson T."/>
            <person name="Lv J."/>
            <person name="Arendt D."/>
            <person name="Savage R."/>
            <person name="Osoegawa K."/>
            <person name="de Jong P."/>
            <person name="Grimwood J."/>
            <person name="Chapman J.A."/>
            <person name="Shapiro H."/>
            <person name="Aerts A."/>
            <person name="Otillar R.P."/>
            <person name="Terry A.Y."/>
            <person name="Boore J.L."/>
            <person name="Grigoriev I.V."/>
            <person name="Lindberg D.R."/>
            <person name="Seaver E.C."/>
            <person name="Weisblat D.A."/>
            <person name="Putnam N.H."/>
            <person name="Rokhsar D.S."/>
        </authorList>
    </citation>
    <scope>NUCLEOTIDE SEQUENCE</scope>
</reference>
<dbReference type="HOGENOM" id="CLU_006855_2_3_1"/>
<evidence type="ECO:0000313" key="13">
    <source>
        <dbReference type="EnsemblMetazoa" id="HelroP166229"/>
    </source>
</evidence>
<feature type="binding site" evidence="8">
    <location>
        <position position="21"/>
    </location>
    <ligand>
        <name>Na(+)</name>
        <dbReference type="ChEBI" id="CHEBI:29101"/>
        <label>1</label>
    </ligand>
</feature>
<keyword evidence="4 10" id="KW-0812">Transmembrane</keyword>
<evidence type="ECO:0000256" key="7">
    <source>
        <dbReference type="ARBA" id="ARBA00023180"/>
    </source>
</evidence>
<evidence type="ECO:0000256" key="3">
    <source>
        <dbReference type="ARBA" id="ARBA00022448"/>
    </source>
</evidence>
<dbReference type="GO" id="GO:0016020">
    <property type="term" value="C:membrane"/>
    <property type="evidence" value="ECO:0007669"/>
    <property type="project" value="UniProtKB-SubCell"/>
</dbReference>
<dbReference type="PROSITE" id="PS00610">
    <property type="entry name" value="NA_NEUROTRAN_SYMP_1"/>
    <property type="match status" value="1"/>
</dbReference>
<comment type="subcellular location">
    <subcellularLocation>
        <location evidence="1">Membrane</location>
        <topology evidence="1">Multi-pass membrane protein</topology>
    </subcellularLocation>
</comment>
<dbReference type="PANTHER" id="PTHR11616">
    <property type="entry name" value="SODIUM/CHLORIDE DEPENDENT TRANSPORTER"/>
    <property type="match status" value="1"/>
</dbReference>
<feature type="disulfide bond" evidence="9">
    <location>
        <begin position="126"/>
        <end position="135"/>
    </location>
</feature>
<dbReference type="EMBL" id="AMQM01002285">
    <property type="status" value="NOT_ANNOTATED_CDS"/>
    <property type="molecule type" value="Genomic_DNA"/>
</dbReference>
<keyword evidence="7" id="KW-0325">Glycoprotein</keyword>
<evidence type="ECO:0000313" key="14">
    <source>
        <dbReference type="Proteomes" id="UP000015101"/>
    </source>
</evidence>
<dbReference type="AlphaFoldDB" id="T1EXX3"/>
<evidence type="ECO:0000256" key="11">
    <source>
        <dbReference type="SAM" id="Phobius"/>
    </source>
</evidence>
<dbReference type="GO" id="GO:0046872">
    <property type="term" value="F:metal ion binding"/>
    <property type="evidence" value="ECO:0007669"/>
    <property type="project" value="UniProtKB-KW"/>
</dbReference>
<keyword evidence="3 10" id="KW-0813">Transport</keyword>
<dbReference type="CTD" id="20201423"/>
<dbReference type="EMBL" id="KB097753">
    <property type="protein sequence ID" value="ESN90549.1"/>
    <property type="molecule type" value="Genomic_DNA"/>
</dbReference>
<organism evidence="13 14">
    <name type="scientific">Helobdella robusta</name>
    <name type="common">Californian leech</name>
    <dbReference type="NCBI Taxonomy" id="6412"/>
    <lineage>
        <taxon>Eukaryota</taxon>
        <taxon>Metazoa</taxon>
        <taxon>Spiralia</taxon>
        <taxon>Lophotrochozoa</taxon>
        <taxon>Annelida</taxon>
        <taxon>Clitellata</taxon>
        <taxon>Hirudinea</taxon>
        <taxon>Rhynchobdellida</taxon>
        <taxon>Glossiphoniidae</taxon>
        <taxon>Helobdella</taxon>
    </lineage>
</organism>
<feature type="binding site" evidence="8">
    <location>
        <position position="24"/>
    </location>
    <ligand>
        <name>Na(+)</name>
        <dbReference type="ChEBI" id="CHEBI:29101"/>
        <label>1</label>
    </ligand>
</feature>
<evidence type="ECO:0000256" key="6">
    <source>
        <dbReference type="ARBA" id="ARBA00023136"/>
    </source>
</evidence>
<dbReference type="STRING" id="6412.T1EXX3"/>
<feature type="transmembrane region" description="Helical" evidence="11">
    <location>
        <begin position="15"/>
        <end position="37"/>
    </location>
</feature>
<reference evidence="14" key="1">
    <citation type="submission" date="2012-12" db="EMBL/GenBank/DDBJ databases">
        <authorList>
            <person name="Hellsten U."/>
            <person name="Grimwood J."/>
            <person name="Chapman J.A."/>
            <person name="Shapiro H."/>
            <person name="Aerts A."/>
            <person name="Otillar R.P."/>
            <person name="Terry A.Y."/>
            <person name="Boore J.L."/>
            <person name="Simakov O."/>
            <person name="Marletaz F."/>
            <person name="Cho S.-J."/>
            <person name="Edsinger-Gonzales E."/>
            <person name="Havlak P."/>
            <person name="Kuo D.-H."/>
            <person name="Larsson T."/>
            <person name="Lv J."/>
            <person name="Arendt D."/>
            <person name="Savage R."/>
            <person name="Osoegawa K."/>
            <person name="de Jong P."/>
            <person name="Lindberg D.R."/>
            <person name="Seaver E.C."/>
            <person name="Weisblat D.A."/>
            <person name="Putnam N.H."/>
            <person name="Grigoriev I.V."/>
            <person name="Rokhsar D.S."/>
        </authorList>
    </citation>
    <scope>NUCLEOTIDE SEQUENCE</scope>
</reference>
<protein>
    <recommendedName>
        <fullName evidence="10">Transporter</fullName>
    </recommendedName>
</protein>
<keyword evidence="9" id="KW-1015">Disulfide bond</keyword>
<feature type="transmembrane region" description="Helical" evidence="11">
    <location>
        <begin position="87"/>
        <end position="114"/>
    </location>
</feature>
<keyword evidence="5 11" id="KW-1133">Transmembrane helix</keyword>
<name>T1EXX3_HELRO</name>
<dbReference type="InterPro" id="IPR000175">
    <property type="entry name" value="Na/ntran_symport"/>
</dbReference>
<feature type="transmembrane region" description="Helical" evidence="11">
    <location>
        <begin position="44"/>
        <end position="67"/>
    </location>
</feature>
<proteinExistence type="inferred from homology"/>
<dbReference type="PROSITE" id="PS00754">
    <property type="entry name" value="NA_NEUROTRAN_SYMP_2"/>
    <property type="match status" value="1"/>
</dbReference>
<gene>
    <name evidence="13" type="primary">20201423</name>
    <name evidence="12" type="ORF">HELRODRAFT_166229</name>
</gene>
<dbReference type="PRINTS" id="PR00176">
    <property type="entry name" value="NANEUSMPORT"/>
</dbReference>
<evidence type="ECO:0000256" key="5">
    <source>
        <dbReference type="ARBA" id="ARBA00022989"/>
    </source>
</evidence>
<dbReference type="PANTHER" id="PTHR11616:SF321">
    <property type="entry name" value="SODIUM-DEPENDENT NUTRIENT AMINO ACID TRANSPORTER 1-RELATED"/>
    <property type="match status" value="1"/>
</dbReference>
<evidence type="ECO:0000256" key="10">
    <source>
        <dbReference type="RuleBase" id="RU003732"/>
    </source>
</evidence>
<dbReference type="RefSeq" id="XP_009031458.1">
    <property type="nucleotide sequence ID" value="XM_009033210.1"/>
</dbReference>
<dbReference type="OrthoDB" id="6581954at2759"/>
<dbReference type="eggNOG" id="KOG3660">
    <property type="taxonomic scope" value="Eukaryota"/>
</dbReference>
<dbReference type="OMA" id="PLIFLEC"/>
<evidence type="ECO:0000256" key="9">
    <source>
        <dbReference type="PIRSR" id="PIRSR600175-2"/>
    </source>
</evidence>
<keyword evidence="8" id="KW-0479">Metal-binding</keyword>
<comment type="similarity">
    <text evidence="2 10">Belongs to the sodium:neurotransmitter symporter (SNF) (TC 2.A.22) family.</text>
</comment>